<dbReference type="GeneTree" id="ENSGT00530000063909"/>
<feature type="domain" description="DBF4-type" evidence="13">
    <location>
        <begin position="293"/>
        <end position="341"/>
    </location>
</feature>
<evidence type="ECO:0000256" key="5">
    <source>
        <dbReference type="ARBA" id="ARBA00022771"/>
    </source>
</evidence>
<dbReference type="Pfam" id="PF07535">
    <property type="entry name" value="zf-DBF"/>
    <property type="match status" value="1"/>
</dbReference>
<dbReference type="GO" id="GO:0010571">
    <property type="term" value="P:positive regulation of nuclear cell cycle DNA replication"/>
    <property type="evidence" value="ECO:0007669"/>
    <property type="project" value="TreeGrafter"/>
</dbReference>
<name>A0A8D0H3K8_SPHPU</name>
<dbReference type="Gene3D" id="2.10.50.40">
    <property type="match status" value="1"/>
</dbReference>
<dbReference type="PANTHER" id="PTHR15375">
    <property type="entry name" value="ACTIVATOR OF S-PHASE KINASE-RELATED"/>
    <property type="match status" value="1"/>
</dbReference>
<keyword evidence="2" id="KW-0597">Phosphoprotein</keyword>
<evidence type="ECO:0000256" key="1">
    <source>
        <dbReference type="ARBA" id="ARBA00004123"/>
    </source>
</evidence>
<dbReference type="AlphaFoldDB" id="A0A8D0H3K8"/>
<evidence type="ECO:0000259" key="12">
    <source>
        <dbReference type="PROSITE" id="PS50172"/>
    </source>
</evidence>
<feature type="region of interest" description="Disordered" evidence="11">
    <location>
        <begin position="567"/>
        <end position="631"/>
    </location>
</feature>
<keyword evidence="7" id="KW-0539">Nucleus</keyword>
<evidence type="ECO:0000256" key="6">
    <source>
        <dbReference type="ARBA" id="ARBA00022833"/>
    </source>
</evidence>
<sequence length="708" mass="79636">MKPSTAKISTKGQCIYDMQGKLERARPSLKTVKKDTVKPEKSKYKPLAGKVFYLDIPSNVVSEKLEKDLKELGGRVEGFLSKDISYLISSKKEAKFAQTLGQTSPVPSPESAQNGGNSSPHPSSRRDRQDGSSFKMVDTVRMSRGKCLVEKAIKEQELLPSGSILSNALSWGVKILHVDDIKNYIEQKKKELYLIKKPSASIKDVEKRSITQKSKTKLKTPFVKVEDKSCYYRPFYLQLFSFPVVNYSVLKPSSPFEVDKKNTSSQKQIQSKQRNRTNSDKDSGVPVQLPQKDKKKKGYCECCLKKYEDLQAHLESDQHRNFAQSAEYQVVDDVISEFAYDFVEYGDDTHNIKRSKCSVGQIALITGSITRTDELKERLKRQHVSLKSYSRKNITTQTPKHEHHHGGLSQNSLQKHTSEPSCSGLPCCTKCPLEATKKISGNIETCNIFKSSHLSETTLSTNLVQLPLQKDSKLCMEKLSEVYEQPDKEVFELNVNLNRKNSQEVQTKLPTLHTHAQVTVFSEKEKNTFQSKRKLNSAVLLPAKCLKKTDTNSASNKNLVDFAVENNPQKEHSVVQESDQPYSPPTEKEPIELTVISTSSSPSRKLSRKVKLSVGRSKRGNQKRKRKLGVQQTELPVAEEIKNVCSSPTQTLLELFQTSEANSDFGGFASFPEDKDSSCLKDTWEGQCTDALWSLFSSSSCHSPFNGF</sequence>
<evidence type="ECO:0000256" key="8">
    <source>
        <dbReference type="ARBA" id="ARBA00023306"/>
    </source>
</evidence>
<dbReference type="Ensembl" id="ENSSPUT00000016163.1">
    <property type="protein sequence ID" value="ENSSPUP00000015155.1"/>
    <property type="gene ID" value="ENSSPUG00000011709.1"/>
</dbReference>
<comment type="subcellular location">
    <subcellularLocation>
        <location evidence="1">Nucleus</location>
    </subcellularLocation>
</comment>
<dbReference type="OMA" id="QNMELCV"/>
<keyword evidence="4" id="KW-0677">Repeat</keyword>
<dbReference type="PANTHER" id="PTHR15375:SF22">
    <property type="entry name" value="PROTEIN DBF4 HOMOLOG A"/>
    <property type="match status" value="1"/>
</dbReference>
<keyword evidence="6" id="KW-0862">Zinc</keyword>
<dbReference type="GO" id="GO:0031431">
    <property type="term" value="C:Dbf4-dependent protein kinase complex"/>
    <property type="evidence" value="ECO:0007669"/>
    <property type="project" value="TreeGrafter"/>
</dbReference>
<dbReference type="Proteomes" id="UP000694392">
    <property type="component" value="Unplaced"/>
</dbReference>
<reference evidence="14" key="1">
    <citation type="submission" date="2025-08" db="UniProtKB">
        <authorList>
            <consortium name="Ensembl"/>
        </authorList>
    </citation>
    <scope>IDENTIFICATION</scope>
</reference>
<evidence type="ECO:0000256" key="3">
    <source>
        <dbReference type="ARBA" id="ARBA00022723"/>
    </source>
</evidence>
<evidence type="ECO:0000259" key="13">
    <source>
        <dbReference type="PROSITE" id="PS51265"/>
    </source>
</evidence>
<evidence type="ECO:0000256" key="4">
    <source>
        <dbReference type="ARBA" id="ARBA00022737"/>
    </source>
</evidence>
<organism evidence="14 15">
    <name type="scientific">Sphenodon punctatus</name>
    <name type="common">Tuatara</name>
    <name type="synonym">Hatteria punctata</name>
    <dbReference type="NCBI Taxonomy" id="8508"/>
    <lineage>
        <taxon>Eukaryota</taxon>
        <taxon>Metazoa</taxon>
        <taxon>Chordata</taxon>
        <taxon>Craniata</taxon>
        <taxon>Vertebrata</taxon>
        <taxon>Euteleostomi</taxon>
        <taxon>Lepidosauria</taxon>
        <taxon>Sphenodontia</taxon>
        <taxon>Sphenodontidae</taxon>
        <taxon>Sphenodon</taxon>
    </lineage>
</organism>
<feature type="domain" description="BRCT" evidence="12">
    <location>
        <begin position="42"/>
        <end position="110"/>
    </location>
</feature>
<feature type="compositionally biased region" description="Polar residues" evidence="11">
    <location>
        <begin position="263"/>
        <end position="272"/>
    </location>
</feature>
<evidence type="ECO:0000256" key="7">
    <source>
        <dbReference type="ARBA" id="ARBA00023242"/>
    </source>
</evidence>
<protein>
    <recommendedName>
        <fullName evidence="9">Protein DBF4 homolog A</fullName>
    </recommendedName>
</protein>
<dbReference type="PROSITE" id="PS50172">
    <property type="entry name" value="BRCT"/>
    <property type="match status" value="1"/>
</dbReference>
<keyword evidence="5 10" id="KW-0863">Zinc-finger</keyword>
<feature type="region of interest" description="Disordered" evidence="11">
    <location>
        <begin position="390"/>
        <end position="415"/>
    </location>
</feature>
<dbReference type="InterPro" id="IPR038545">
    <property type="entry name" value="Znf_DBF_sf"/>
</dbReference>
<dbReference type="GO" id="GO:0043539">
    <property type="term" value="F:protein serine/threonine kinase activator activity"/>
    <property type="evidence" value="ECO:0007669"/>
    <property type="project" value="TreeGrafter"/>
</dbReference>
<evidence type="ECO:0000256" key="9">
    <source>
        <dbReference type="ARBA" id="ARBA00040397"/>
    </source>
</evidence>
<dbReference type="InterPro" id="IPR051590">
    <property type="entry name" value="Replication_Regulatory_Kinase"/>
</dbReference>
<dbReference type="GO" id="GO:0003676">
    <property type="term" value="F:nucleic acid binding"/>
    <property type="evidence" value="ECO:0007669"/>
    <property type="project" value="InterPro"/>
</dbReference>
<dbReference type="GO" id="GO:0008270">
    <property type="term" value="F:zinc ion binding"/>
    <property type="evidence" value="ECO:0007669"/>
    <property type="project" value="UniProtKB-KW"/>
</dbReference>
<dbReference type="GO" id="GO:0016604">
    <property type="term" value="C:nuclear body"/>
    <property type="evidence" value="ECO:0007669"/>
    <property type="project" value="Ensembl"/>
</dbReference>
<feature type="region of interest" description="Disordered" evidence="11">
    <location>
        <begin position="257"/>
        <end position="290"/>
    </location>
</feature>
<dbReference type="InterPro" id="IPR036420">
    <property type="entry name" value="BRCT_dom_sf"/>
</dbReference>
<keyword evidence="15" id="KW-1185">Reference proteome</keyword>
<dbReference type="SMART" id="SM00586">
    <property type="entry name" value="ZnF_DBF"/>
    <property type="match status" value="1"/>
</dbReference>
<dbReference type="GO" id="GO:1901987">
    <property type="term" value="P:regulation of cell cycle phase transition"/>
    <property type="evidence" value="ECO:0007669"/>
    <property type="project" value="TreeGrafter"/>
</dbReference>
<dbReference type="SUPFAM" id="SSF52113">
    <property type="entry name" value="BRCT domain"/>
    <property type="match status" value="1"/>
</dbReference>
<keyword evidence="3" id="KW-0479">Metal-binding</keyword>
<evidence type="ECO:0000313" key="15">
    <source>
        <dbReference type="Proteomes" id="UP000694392"/>
    </source>
</evidence>
<gene>
    <name evidence="14" type="primary">DBF4</name>
</gene>
<accession>A0A8D0H3K8</accession>
<dbReference type="InterPro" id="IPR001357">
    <property type="entry name" value="BRCT_dom"/>
</dbReference>
<keyword evidence="8" id="KW-0131">Cell cycle</keyword>
<dbReference type="InterPro" id="IPR006572">
    <property type="entry name" value="Znf_DBF"/>
</dbReference>
<dbReference type="PROSITE" id="PS51265">
    <property type="entry name" value="ZF_DBF4"/>
    <property type="match status" value="1"/>
</dbReference>
<dbReference type="FunFam" id="6.10.250.3410:FF:000001">
    <property type="entry name" value="Protein DBF4 homolog A"/>
    <property type="match status" value="1"/>
</dbReference>
<evidence type="ECO:0000256" key="10">
    <source>
        <dbReference type="PROSITE-ProRule" id="PRU00600"/>
    </source>
</evidence>
<dbReference type="Gene3D" id="6.10.250.3410">
    <property type="entry name" value="DBF zinc finger"/>
    <property type="match status" value="1"/>
</dbReference>
<reference evidence="14" key="2">
    <citation type="submission" date="2025-09" db="UniProtKB">
        <authorList>
            <consortium name="Ensembl"/>
        </authorList>
    </citation>
    <scope>IDENTIFICATION</scope>
</reference>
<feature type="region of interest" description="Disordered" evidence="11">
    <location>
        <begin position="98"/>
        <end position="136"/>
    </location>
</feature>
<evidence type="ECO:0000256" key="2">
    <source>
        <dbReference type="ARBA" id="ARBA00022553"/>
    </source>
</evidence>
<feature type="compositionally biased region" description="Polar residues" evidence="11">
    <location>
        <begin position="99"/>
        <end position="122"/>
    </location>
</feature>
<evidence type="ECO:0000256" key="11">
    <source>
        <dbReference type="SAM" id="MobiDB-lite"/>
    </source>
</evidence>
<evidence type="ECO:0000313" key="14">
    <source>
        <dbReference type="Ensembl" id="ENSSPUP00000015155.1"/>
    </source>
</evidence>
<proteinExistence type="predicted"/>
<feature type="compositionally biased region" description="Basic residues" evidence="11">
    <location>
        <begin position="605"/>
        <end position="628"/>
    </location>
</feature>